<sequence length="152" mass="17108">MLRRMFYYQSEVCTKLNVPFSWEVKPGVCKVTDQASGSAMGDFSLELPRPPPCSLSSTGMDGFSCRPSSPCLRSLLQPWKSSFRMGVRKDPDVDPFLAAYKRCTMNSSTHKSSGNEKDVGFIGKRKIKHYLSCKHSCTTRKDNLVRISRLIS</sequence>
<protein>
    <submittedName>
        <fullName evidence="1">Uncharacterized protein</fullName>
    </submittedName>
</protein>
<comment type="caution">
    <text evidence="1">The sequence shown here is derived from an EMBL/GenBank/DDBJ whole genome shotgun (WGS) entry which is preliminary data.</text>
</comment>
<dbReference type="EMBL" id="CM031815">
    <property type="protein sequence ID" value="KAG6648838.1"/>
    <property type="molecule type" value="Genomic_DNA"/>
</dbReference>
<name>A0A8T1Q2K4_CARIL</name>
<dbReference type="Proteomes" id="UP000811609">
    <property type="component" value="Chromosome 7"/>
</dbReference>
<reference evidence="1" key="1">
    <citation type="submission" date="2020-12" db="EMBL/GenBank/DDBJ databases">
        <title>WGS assembly of Carya illinoinensis cv. Pawnee.</title>
        <authorList>
            <person name="Platts A."/>
            <person name="Shu S."/>
            <person name="Wright S."/>
            <person name="Barry K."/>
            <person name="Edger P."/>
            <person name="Pires J.C."/>
            <person name="Schmutz J."/>
        </authorList>
    </citation>
    <scope>NUCLEOTIDE SEQUENCE</scope>
    <source>
        <tissue evidence="1">Leaf</tissue>
    </source>
</reference>
<gene>
    <name evidence="1" type="ORF">CIPAW_07G172000</name>
</gene>
<evidence type="ECO:0000313" key="1">
    <source>
        <dbReference type="EMBL" id="KAG6648838.1"/>
    </source>
</evidence>
<evidence type="ECO:0000313" key="2">
    <source>
        <dbReference type="Proteomes" id="UP000811609"/>
    </source>
</evidence>
<keyword evidence="2" id="KW-1185">Reference proteome</keyword>
<dbReference type="PANTHER" id="PTHR33696">
    <property type="entry name" value="T22J18.15-RELATED"/>
    <property type="match status" value="1"/>
</dbReference>
<organism evidence="1 2">
    <name type="scientific">Carya illinoinensis</name>
    <name type="common">Pecan</name>
    <dbReference type="NCBI Taxonomy" id="32201"/>
    <lineage>
        <taxon>Eukaryota</taxon>
        <taxon>Viridiplantae</taxon>
        <taxon>Streptophyta</taxon>
        <taxon>Embryophyta</taxon>
        <taxon>Tracheophyta</taxon>
        <taxon>Spermatophyta</taxon>
        <taxon>Magnoliopsida</taxon>
        <taxon>eudicotyledons</taxon>
        <taxon>Gunneridae</taxon>
        <taxon>Pentapetalae</taxon>
        <taxon>rosids</taxon>
        <taxon>fabids</taxon>
        <taxon>Fagales</taxon>
        <taxon>Juglandaceae</taxon>
        <taxon>Carya</taxon>
    </lineage>
</organism>
<accession>A0A8T1Q2K4</accession>
<proteinExistence type="predicted"/>
<dbReference type="OrthoDB" id="745459at2759"/>
<dbReference type="AlphaFoldDB" id="A0A8T1Q2K4"/>
<dbReference type="PANTHER" id="PTHR33696:SF3">
    <property type="entry name" value="FLZ-TYPE DOMAIN-CONTAINING PROTEIN"/>
    <property type="match status" value="1"/>
</dbReference>